<comment type="similarity">
    <text evidence="1">Belongs to the short-chain dehydrogenases/reductases (SDR) family.</text>
</comment>
<evidence type="ECO:0000256" key="2">
    <source>
        <dbReference type="ARBA" id="ARBA00023002"/>
    </source>
</evidence>
<dbReference type="EMBL" id="JBBMFE010000003">
    <property type="protein sequence ID" value="MEQ2471741.1"/>
    <property type="molecule type" value="Genomic_DNA"/>
</dbReference>
<dbReference type="InterPro" id="IPR002347">
    <property type="entry name" value="SDR_fam"/>
</dbReference>
<gene>
    <name evidence="3" type="ORF">WMO29_04445</name>
</gene>
<name>A0ABV1FG32_9FIRM</name>
<dbReference type="Proteomes" id="UP001438008">
    <property type="component" value="Unassembled WGS sequence"/>
</dbReference>
<dbReference type="Gene3D" id="3.40.50.720">
    <property type="entry name" value="NAD(P)-binding Rossmann-like Domain"/>
    <property type="match status" value="1"/>
</dbReference>
<comment type="caution">
    <text evidence="3">The sequence shown here is derived from an EMBL/GenBank/DDBJ whole genome shotgun (WGS) entry which is preliminary data.</text>
</comment>
<proteinExistence type="inferred from homology"/>
<evidence type="ECO:0000256" key="1">
    <source>
        <dbReference type="ARBA" id="ARBA00006484"/>
    </source>
</evidence>
<dbReference type="Pfam" id="PF13561">
    <property type="entry name" value="adh_short_C2"/>
    <property type="match status" value="1"/>
</dbReference>
<dbReference type="SUPFAM" id="SSF51735">
    <property type="entry name" value="NAD(P)-binding Rossmann-fold domains"/>
    <property type="match status" value="1"/>
</dbReference>
<dbReference type="PRINTS" id="PR00081">
    <property type="entry name" value="GDHRDH"/>
</dbReference>
<dbReference type="PANTHER" id="PTHR43008">
    <property type="entry name" value="BENZIL REDUCTASE"/>
    <property type="match status" value="1"/>
</dbReference>
<evidence type="ECO:0000313" key="4">
    <source>
        <dbReference type="Proteomes" id="UP001438008"/>
    </source>
</evidence>
<organism evidence="3 4">
    <name type="scientific">Laedolimicola intestinihominis</name>
    <dbReference type="NCBI Taxonomy" id="3133166"/>
    <lineage>
        <taxon>Bacteria</taxon>
        <taxon>Bacillati</taxon>
        <taxon>Bacillota</taxon>
        <taxon>Clostridia</taxon>
        <taxon>Lachnospirales</taxon>
        <taxon>Lachnospiraceae</taxon>
        <taxon>Laedolimicola</taxon>
    </lineage>
</organism>
<keyword evidence="4" id="KW-1185">Reference proteome</keyword>
<protein>
    <submittedName>
        <fullName evidence="3">SDR family oxidoreductase</fullName>
    </submittedName>
</protein>
<dbReference type="RefSeq" id="WP_349163931.1">
    <property type="nucleotide sequence ID" value="NZ_JBBMFE010000003.1"/>
</dbReference>
<sequence>MDLKKLFGYEGKTVVVSGAYSGMGLAAARLLQELGANVYTICRRNGRHSKLDFPVAGELYADFGVKADLDALADALPETIDAMFLCHGIALKADASNALEVQKVNFLSHKYLLEKTLPKIAENGSVNIIASTGGFGWQDAFADCAAVVNAPSYEAALDWYAAHPDVIQNGYVFSKQCLCTYVKMKVHAPEYIDRKIRLNAINPGNTITGLTDEFNRNTSPNGDAAEGKAVIEAIFLDSWNGRWATAEEMGYPLVAIGSQIFSYMSGQIIYFDYGMSSVWETDALDAAPN</sequence>
<dbReference type="PANTHER" id="PTHR43008:SF4">
    <property type="entry name" value="CHAIN DEHYDROGENASE, PUTATIVE (AFU_ORTHOLOGUE AFUA_4G08710)-RELATED"/>
    <property type="match status" value="1"/>
</dbReference>
<evidence type="ECO:0000313" key="3">
    <source>
        <dbReference type="EMBL" id="MEQ2471741.1"/>
    </source>
</evidence>
<accession>A0ABV1FG32</accession>
<reference evidence="3 4" key="1">
    <citation type="submission" date="2024-03" db="EMBL/GenBank/DDBJ databases">
        <title>Human intestinal bacterial collection.</title>
        <authorList>
            <person name="Pauvert C."/>
            <person name="Hitch T.C.A."/>
            <person name="Clavel T."/>
        </authorList>
    </citation>
    <scope>NUCLEOTIDE SEQUENCE [LARGE SCALE GENOMIC DNA]</scope>
    <source>
        <strain evidence="3 4">CLA-AA-H132</strain>
    </source>
</reference>
<dbReference type="InterPro" id="IPR036291">
    <property type="entry name" value="NAD(P)-bd_dom_sf"/>
</dbReference>
<keyword evidence="2" id="KW-0560">Oxidoreductase</keyword>